<evidence type="ECO:0000256" key="1">
    <source>
        <dbReference type="SAM" id="SignalP"/>
    </source>
</evidence>
<gene>
    <name evidence="3" type="ORF">NZD88_17160</name>
</gene>
<name>A0ABT2IKW7_9FLAO</name>
<keyword evidence="1" id="KW-0732">Signal</keyword>
<dbReference type="InterPro" id="IPR050708">
    <property type="entry name" value="T6SS_VgrG/RHS"/>
</dbReference>
<feature type="signal peptide" evidence="1">
    <location>
        <begin position="1"/>
        <end position="19"/>
    </location>
</feature>
<comment type="caution">
    <text evidence="3">The sequence shown here is derived from an EMBL/GenBank/DDBJ whole genome shotgun (WGS) entry which is preliminary data.</text>
</comment>
<dbReference type="NCBIfam" id="TIGR03696">
    <property type="entry name" value="Rhs_assc_core"/>
    <property type="match status" value="1"/>
</dbReference>
<dbReference type="Pfam" id="PF20041">
    <property type="entry name" value="DUF6443"/>
    <property type="match status" value="1"/>
</dbReference>
<dbReference type="Proteomes" id="UP001142057">
    <property type="component" value="Unassembled WGS sequence"/>
</dbReference>
<evidence type="ECO:0000313" key="3">
    <source>
        <dbReference type="EMBL" id="MCT2409281.1"/>
    </source>
</evidence>
<proteinExistence type="predicted"/>
<organism evidence="3 4">
    <name type="scientific">Chryseobacterium pyrolae</name>
    <dbReference type="NCBI Taxonomy" id="2987481"/>
    <lineage>
        <taxon>Bacteria</taxon>
        <taxon>Pseudomonadati</taxon>
        <taxon>Bacteroidota</taxon>
        <taxon>Flavobacteriia</taxon>
        <taxon>Flavobacteriales</taxon>
        <taxon>Weeksellaceae</taxon>
        <taxon>Chryseobacterium group</taxon>
        <taxon>Chryseobacterium</taxon>
    </lineage>
</organism>
<dbReference type="InterPro" id="IPR045619">
    <property type="entry name" value="DUF6443"/>
</dbReference>
<dbReference type="RefSeq" id="WP_259830756.1">
    <property type="nucleotide sequence ID" value="NZ_JANZQH010000009.1"/>
</dbReference>
<dbReference type="Gene3D" id="2.180.10.10">
    <property type="entry name" value="RHS repeat-associated core"/>
    <property type="match status" value="1"/>
</dbReference>
<evidence type="ECO:0000313" key="4">
    <source>
        <dbReference type="Proteomes" id="UP001142057"/>
    </source>
</evidence>
<dbReference type="InterPro" id="IPR022385">
    <property type="entry name" value="Rhs_assc_core"/>
</dbReference>
<sequence>MKKIIIPIGLLLFTHSAYAQLTQGENYVYSKTYLDYNGTQPTKTSEIVQYFDGLGRPKQVVNVKASPLGRDVVTHIEYDAFGRQAKDYLPVPQSGTLNGSIVPSSLANATQPDIYGQEKIYAEKVLENSPLDRIQQQIQVGNDWAGKPVKFDYATNIGEDYVRKYKTTTTWIDGRTETLVELPQYFEPSQLYKNTVSDEDGNKTIEFKNGKGQLLLVRKVLSATENADTYYIYNEYDQLSFVIPPLASAPTVEPTTVENLYYQYRYDGRNRLVEKKLPGKGWEYMVYDKADRLVMSQDANMRPSGKWLFTKYDQFSRVLYTGIAAIGSQYVRRQVQESLDYYANTGTPIHEERNASGFTNSAMALYYSNAVYPFGFLYDKILSVNYYDTLPGYSFNPSFPSTIQGESILTETPSTDGKSTKGLPVMSLVKNIEDDNWTKNYTYYDTKGRAVGTYSINYLGGYTKTESKLDFAGIPQKMDTYHLRKPGEFGVTVKERFVYDHQNRLKEHYHQVDDKPEQLLAENSYNELSQLTNKKVGNNLQSIDYAYNIRGWMTDINKNQMSLSDLGGKLFSYKIKYNQKDGITNPDDQVLFSGKDVKPKYNGNIAEVDWRAVETLGVNPSSTPKRYGYAYDNLNRLTAGYYQNPNNPYSKENTESLAYDLNGNITNLYRTSVMDYGSGIATVIDNLAYTYNGNQAIKIKDNSQNSTGYEGTAGFPIDYDANGNMKSMMDKQITGISYNYLSLPNVVNIGFDQITAQINTKYRADGVKLRKENVKSSIGIAGTDITTQVTDYLDGFQYFKSTSTGTGGGGSESLESLSRAMEPQAFSRGVDDFSVLSAATLDLQFFPTAEGFYDYIKNQYIYQYEDHLGNTRLSFTRNSASVLELVDNNDYYPFGMNHLKSGNAFFGAGSYKNYKYNGKELQETGMYDYGARMYMADIGRWGVVDPLAETSRRWNPYTYAYDNPIMFVDPDGREAQGCCGIWNLAKTYYSGMYQGAKSVAAGTYQGVKQVITHPIESAKSLASNPGGALKSGISKSTNLMASVAAFPAIAGASVKKGDATVAGKIAGKALGTAVIEGGMAVATEGVGSLVRNMASKAGGTAAKAAAGASEGVNYGKMLTSTSEFDPSKTLYRGLSGKEAIKSEIYLTDNVEVAQSYVKNGQQVMQYDLSNSGLYMLEKTGELEFKTGINTGSTTISTEYLFKGKDLVKTINGKATPYNP</sequence>
<protein>
    <submittedName>
        <fullName evidence="3">RHS repeat-associated core domain-containing protein</fullName>
    </submittedName>
</protein>
<feature type="chain" id="PRO_5046821133" evidence="1">
    <location>
        <begin position="20"/>
        <end position="1219"/>
    </location>
</feature>
<dbReference type="PANTHER" id="PTHR32305">
    <property type="match status" value="1"/>
</dbReference>
<keyword evidence="4" id="KW-1185">Reference proteome</keyword>
<dbReference type="EMBL" id="JANZQH010000009">
    <property type="protein sequence ID" value="MCT2409281.1"/>
    <property type="molecule type" value="Genomic_DNA"/>
</dbReference>
<reference evidence="3" key="1">
    <citation type="submission" date="2022-08" db="EMBL/GenBank/DDBJ databases">
        <title>Chryseobacterium antibioticum,isolated from the rhizosphere soil of Pyrola in Tibet.</title>
        <authorList>
            <person name="Kan Y."/>
        </authorList>
    </citation>
    <scope>NUCLEOTIDE SEQUENCE</scope>
    <source>
        <strain evidence="3">Pc2-12</strain>
    </source>
</reference>
<dbReference type="PANTHER" id="PTHR32305:SF15">
    <property type="entry name" value="PROTEIN RHSA-RELATED"/>
    <property type="match status" value="1"/>
</dbReference>
<evidence type="ECO:0000259" key="2">
    <source>
        <dbReference type="Pfam" id="PF20041"/>
    </source>
</evidence>
<feature type="domain" description="DUF6443" evidence="2">
    <location>
        <begin position="35"/>
        <end position="153"/>
    </location>
</feature>
<accession>A0ABT2IKW7</accession>